<sequence length="896" mass="97618">MDVRYEAYCFADPLFYDAPTRGNSAETVFEDSLPSLPVGWWRAERDVWTVCRPHGHRLPEQGWKIHVSATIDNAERVLRQVWDYCTVGRIAFKFLRGPRVLLARNAKYAPREASGKLVTIYPPDEAGLERVLRELSARLVGEQGPYVLSDLRYGPGPLYVRWGAFVDMWTNDDAGQQVPAVRTPEGNLVPDERKPYFRVPPWVRVPEFLEPHVAARGKGDPDAFPYRVESALHFSNGGGVYVAAPRAGGERVVLKEARPHAGLDRDGTDAVTRLQRERRVLQRLAGVPGVPVLHDFFTAWEHHFLVQQHLPGTTLGKWLGREYPLTGPEDACSPQVLADYTDRALRVVDEVERLLHAMHGRGLAFGDLHPNNILIDEDDRVALVDFELAFELDEPRRPALGAPGFAAPADRAGVAVDEYALAALRLWLFLPVNLVAALEPGKLARFVDVVQERFPVPPDYREKVLRELTPAADAPHPLTGLPGPVAGATPFDEPEPDWSAVRAAIVEGILRSATPHRGDRLFPGDIAQFVNGGTTFAHGAAGVLHAFHVTGAGRFPEHEQWLLDTLDTEPPRRPGFFDGAHGVAHVLDELGHRDVARALVEAYAPSVTRMRDHTLSGGLSGIGLNLLHLGERWDDPACVRQAVEVGDRLADRLVGAPPEPGPNGKAGLAHGWSGPALLFLRLYERTGDDGWIDAADRAMEWDLRECVERSDGSWQVRDGSQRTLPYLEVGSAGVALALAELTAVAPHAPSAQRLDGVLRACRGEYVAQPGLFLGRAGLVAALVSAGHCRGDAADAALVRRHLRQLGWWALPHPARSAPAETAAETRATGLAFPGNQLLRLSMDVATGNAGVLLAIAHAVDGTAPLPFLSAGSLPATRRRLPDQPAPTLVGPPESNQ</sequence>
<dbReference type="AlphaFoldDB" id="A0A1M4Y4G2"/>
<evidence type="ECO:0000259" key="8">
    <source>
        <dbReference type="PROSITE" id="PS50011"/>
    </source>
</evidence>
<dbReference type="Pfam" id="PF05147">
    <property type="entry name" value="LANC_like"/>
    <property type="match status" value="1"/>
</dbReference>
<dbReference type="RefSeq" id="WP_073480522.1">
    <property type="nucleotide sequence ID" value="NZ_FQVN01000002.1"/>
</dbReference>
<evidence type="ECO:0000256" key="1">
    <source>
        <dbReference type="ARBA" id="ARBA00012513"/>
    </source>
</evidence>
<dbReference type="InterPro" id="IPR011009">
    <property type="entry name" value="Kinase-like_dom_sf"/>
</dbReference>
<dbReference type="SMART" id="SM01260">
    <property type="entry name" value="LANC_like"/>
    <property type="match status" value="1"/>
</dbReference>
<dbReference type="GO" id="GO:0005524">
    <property type="term" value="F:ATP binding"/>
    <property type="evidence" value="ECO:0007669"/>
    <property type="project" value="UniProtKB-KW"/>
</dbReference>
<dbReference type="SMART" id="SM00220">
    <property type="entry name" value="S_TKc"/>
    <property type="match status" value="1"/>
</dbReference>
<evidence type="ECO:0000256" key="5">
    <source>
        <dbReference type="ARBA" id="ARBA00022777"/>
    </source>
</evidence>
<organism evidence="9 10">
    <name type="scientific">Streptoalloteichus hindustanus</name>
    <dbReference type="NCBI Taxonomy" id="2017"/>
    <lineage>
        <taxon>Bacteria</taxon>
        <taxon>Bacillati</taxon>
        <taxon>Actinomycetota</taxon>
        <taxon>Actinomycetes</taxon>
        <taxon>Pseudonocardiales</taxon>
        <taxon>Pseudonocardiaceae</taxon>
        <taxon>Streptoalloteichus</taxon>
    </lineage>
</organism>
<evidence type="ECO:0000313" key="10">
    <source>
        <dbReference type="Proteomes" id="UP000184501"/>
    </source>
</evidence>
<dbReference type="InterPro" id="IPR053524">
    <property type="entry name" value="Aerial_hyphae_peptide-synth"/>
</dbReference>
<dbReference type="Pfam" id="PF25816">
    <property type="entry name" value="RamC_N"/>
    <property type="match status" value="1"/>
</dbReference>
<dbReference type="GO" id="GO:0031179">
    <property type="term" value="P:peptide modification"/>
    <property type="evidence" value="ECO:0007669"/>
    <property type="project" value="InterPro"/>
</dbReference>
<dbReference type="InterPro" id="IPR000719">
    <property type="entry name" value="Prot_kinase_dom"/>
</dbReference>
<dbReference type="CDD" id="cd04791">
    <property type="entry name" value="LanC_SerThrkinase"/>
    <property type="match status" value="1"/>
</dbReference>
<dbReference type="EC" id="2.7.11.1" evidence="1"/>
<dbReference type="PANTHER" id="PTHR43289">
    <property type="entry name" value="MITOGEN-ACTIVATED PROTEIN KINASE KINASE KINASE 20-RELATED"/>
    <property type="match status" value="1"/>
</dbReference>
<dbReference type="Proteomes" id="UP000184501">
    <property type="component" value="Unassembled WGS sequence"/>
</dbReference>
<evidence type="ECO:0000256" key="6">
    <source>
        <dbReference type="ARBA" id="ARBA00022840"/>
    </source>
</evidence>
<evidence type="ECO:0000313" key="9">
    <source>
        <dbReference type="EMBL" id="SHF00694.1"/>
    </source>
</evidence>
<evidence type="ECO:0000256" key="2">
    <source>
        <dbReference type="ARBA" id="ARBA00022527"/>
    </source>
</evidence>
<keyword evidence="4" id="KW-0547">Nucleotide-binding</keyword>
<evidence type="ECO:0000256" key="4">
    <source>
        <dbReference type="ARBA" id="ARBA00022741"/>
    </source>
</evidence>
<dbReference type="OrthoDB" id="1492512at2"/>
<keyword evidence="5" id="KW-0418">Kinase</keyword>
<dbReference type="Gene3D" id="1.10.510.10">
    <property type="entry name" value="Transferase(Phosphotransferase) domain 1"/>
    <property type="match status" value="1"/>
</dbReference>
<dbReference type="STRING" id="2017.SAMN05444320_102234"/>
<evidence type="ECO:0000256" key="7">
    <source>
        <dbReference type="SAM" id="MobiDB-lite"/>
    </source>
</evidence>
<dbReference type="InterPro" id="IPR007822">
    <property type="entry name" value="LANC-like"/>
</dbReference>
<keyword evidence="3" id="KW-0808">Transferase</keyword>
<reference evidence="9 10" key="1">
    <citation type="submission" date="2016-11" db="EMBL/GenBank/DDBJ databases">
        <authorList>
            <person name="Jaros S."/>
            <person name="Januszkiewicz K."/>
            <person name="Wedrychowicz H."/>
        </authorList>
    </citation>
    <scope>NUCLEOTIDE SEQUENCE [LARGE SCALE GENOMIC DNA]</scope>
    <source>
        <strain evidence="9 10">DSM 44523</strain>
    </source>
</reference>
<dbReference type="SUPFAM" id="SSF158745">
    <property type="entry name" value="LanC-like"/>
    <property type="match status" value="1"/>
</dbReference>
<dbReference type="Gene3D" id="1.50.10.20">
    <property type="match status" value="1"/>
</dbReference>
<proteinExistence type="predicted"/>
<accession>A0A1M4Y4G2</accession>
<dbReference type="Pfam" id="PF00069">
    <property type="entry name" value="Pkinase"/>
    <property type="match status" value="1"/>
</dbReference>
<dbReference type="PANTHER" id="PTHR43289:SF6">
    <property type="entry name" value="SERINE_THREONINE-PROTEIN KINASE NEKL-3"/>
    <property type="match status" value="1"/>
</dbReference>
<dbReference type="NCBIfam" id="NF038151">
    <property type="entry name" value="lanthi_synth_III"/>
    <property type="match status" value="1"/>
</dbReference>
<dbReference type="InterPro" id="IPR057929">
    <property type="entry name" value="RamC_N"/>
</dbReference>
<gene>
    <name evidence="9" type="ORF">SAMN05444320_102234</name>
</gene>
<keyword evidence="6" id="KW-0067">ATP-binding</keyword>
<dbReference type="InterPro" id="IPR058053">
    <property type="entry name" value="RamC_C"/>
</dbReference>
<dbReference type="GO" id="GO:0004674">
    <property type="term" value="F:protein serine/threonine kinase activity"/>
    <property type="evidence" value="ECO:0007669"/>
    <property type="project" value="UniProtKB-KW"/>
</dbReference>
<feature type="domain" description="Protein kinase" evidence="8">
    <location>
        <begin position="226"/>
        <end position="588"/>
    </location>
</feature>
<feature type="region of interest" description="Disordered" evidence="7">
    <location>
        <begin position="876"/>
        <end position="896"/>
    </location>
</feature>
<protein>
    <recommendedName>
        <fullName evidence="1">non-specific serine/threonine protein kinase</fullName>
        <ecNumber evidence="1">2.7.11.1</ecNumber>
    </recommendedName>
</protein>
<evidence type="ECO:0000256" key="3">
    <source>
        <dbReference type="ARBA" id="ARBA00022679"/>
    </source>
</evidence>
<dbReference type="EMBL" id="FQVN01000002">
    <property type="protein sequence ID" value="SHF00694.1"/>
    <property type="molecule type" value="Genomic_DNA"/>
</dbReference>
<name>A0A1M4Y4G2_STRHI</name>
<keyword evidence="2" id="KW-0723">Serine/threonine-protein kinase</keyword>
<dbReference type="PROSITE" id="PS50011">
    <property type="entry name" value="PROTEIN_KINASE_DOM"/>
    <property type="match status" value="1"/>
</dbReference>
<dbReference type="SUPFAM" id="SSF56112">
    <property type="entry name" value="Protein kinase-like (PK-like)"/>
    <property type="match status" value="1"/>
</dbReference>
<keyword evidence="10" id="KW-1185">Reference proteome</keyword>